<proteinExistence type="predicted"/>
<name>A0A0K2U5X8_LEPSM</name>
<evidence type="ECO:0000313" key="1">
    <source>
        <dbReference type="EMBL" id="CDW33689.1"/>
    </source>
</evidence>
<reference evidence="1" key="1">
    <citation type="submission" date="2014-05" db="EMBL/GenBank/DDBJ databases">
        <authorList>
            <person name="Chronopoulou M."/>
        </authorList>
    </citation>
    <scope>NUCLEOTIDE SEQUENCE</scope>
    <source>
        <tissue evidence="1">Whole organism</tissue>
    </source>
</reference>
<dbReference type="EMBL" id="HACA01016328">
    <property type="protein sequence ID" value="CDW33689.1"/>
    <property type="molecule type" value="Transcribed_RNA"/>
</dbReference>
<accession>A0A0K2U5X8</accession>
<sequence length="55" mass="6546">QSFSIGIQISQYLDSELTSKFLEILMKQSHCKFLNNYMKFDQAIKLTSHSVHYFR</sequence>
<dbReference type="AlphaFoldDB" id="A0A0K2U5X8"/>
<organism evidence="1">
    <name type="scientific">Lepeophtheirus salmonis</name>
    <name type="common">Salmon louse</name>
    <name type="synonym">Caligus salmonis</name>
    <dbReference type="NCBI Taxonomy" id="72036"/>
    <lineage>
        <taxon>Eukaryota</taxon>
        <taxon>Metazoa</taxon>
        <taxon>Ecdysozoa</taxon>
        <taxon>Arthropoda</taxon>
        <taxon>Crustacea</taxon>
        <taxon>Multicrustacea</taxon>
        <taxon>Hexanauplia</taxon>
        <taxon>Copepoda</taxon>
        <taxon>Siphonostomatoida</taxon>
        <taxon>Caligidae</taxon>
        <taxon>Lepeophtheirus</taxon>
    </lineage>
</organism>
<feature type="non-terminal residue" evidence="1">
    <location>
        <position position="1"/>
    </location>
</feature>
<protein>
    <submittedName>
        <fullName evidence="1">Uncharacterized protein</fullName>
    </submittedName>
</protein>